<comment type="subcellular location">
    <subcellularLocation>
        <location evidence="8">Secreted</location>
    </subcellularLocation>
</comment>
<dbReference type="GO" id="GO:0004252">
    <property type="term" value="F:serine-type endopeptidase activity"/>
    <property type="evidence" value="ECO:0007669"/>
    <property type="project" value="UniProtKB-UniRule"/>
</dbReference>
<keyword evidence="1 8" id="KW-0645">Protease</keyword>
<dbReference type="InterPro" id="IPR001314">
    <property type="entry name" value="Peptidase_S1A"/>
</dbReference>
<keyword evidence="5" id="KW-1015">Disulfide bond</keyword>
<dbReference type="PROSITE" id="PS50240">
    <property type="entry name" value="TRYPSIN_DOM"/>
    <property type="match status" value="1"/>
</dbReference>
<dbReference type="EC" id="3.4.21.-" evidence="8"/>
<keyword evidence="3 8" id="KW-0378">Hydrolase</keyword>
<dbReference type="GO" id="GO:0006508">
    <property type="term" value="P:proteolysis"/>
    <property type="evidence" value="ECO:0007669"/>
    <property type="project" value="UniProtKB-KW"/>
</dbReference>
<dbReference type="InterPro" id="IPR043504">
    <property type="entry name" value="Peptidase_S1_PA_chymotrypsin"/>
</dbReference>
<dbReference type="Proteomes" id="UP000801492">
    <property type="component" value="Unassembled WGS sequence"/>
</dbReference>
<dbReference type="Gene3D" id="3.30.1640.30">
    <property type="match status" value="1"/>
</dbReference>
<dbReference type="PROSITE" id="PS00134">
    <property type="entry name" value="TRYPSIN_HIS"/>
    <property type="match status" value="1"/>
</dbReference>
<dbReference type="Gene3D" id="2.40.10.10">
    <property type="entry name" value="Trypsin-like serine proteases"/>
    <property type="match status" value="2"/>
</dbReference>
<dbReference type="PRINTS" id="PR00722">
    <property type="entry name" value="CHYMOTRYPSIN"/>
</dbReference>
<dbReference type="InterPro" id="IPR018114">
    <property type="entry name" value="TRYPSIN_HIS"/>
</dbReference>
<dbReference type="InterPro" id="IPR001254">
    <property type="entry name" value="Trypsin_dom"/>
</dbReference>
<keyword evidence="4 8" id="KW-0720">Serine protease</keyword>
<keyword evidence="12" id="KW-1185">Reference proteome</keyword>
<evidence type="ECO:0000256" key="8">
    <source>
        <dbReference type="RuleBase" id="RU366078"/>
    </source>
</evidence>
<protein>
    <recommendedName>
        <fullName evidence="8">CLIP domain-containing serine protease</fullName>
        <ecNumber evidence="8">3.4.21.-</ecNumber>
    </recommendedName>
</protein>
<accession>A0A8K0CV20</accession>
<keyword evidence="8" id="KW-0964">Secreted</keyword>
<dbReference type="GO" id="GO:0005576">
    <property type="term" value="C:extracellular region"/>
    <property type="evidence" value="ECO:0007669"/>
    <property type="project" value="UniProtKB-SubCell"/>
</dbReference>
<dbReference type="PROSITE" id="PS51888">
    <property type="entry name" value="CLIP"/>
    <property type="match status" value="1"/>
</dbReference>
<evidence type="ECO:0000313" key="11">
    <source>
        <dbReference type="EMBL" id="KAF2891821.1"/>
    </source>
</evidence>
<evidence type="ECO:0000256" key="6">
    <source>
        <dbReference type="ARBA" id="ARBA00023180"/>
    </source>
</evidence>
<evidence type="ECO:0000256" key="2">
    <source>
        <dbReference type="ARBA" id="ARBA00022729"/>
    </source>
</evidence>
<comment type="caution">
    <text evidence="11">The sequence shown here is derived from an EMBL/GenBank/DDBJ whole genome shotgun (WGS) entry which is preliminary data.</text>
</comment>
<evidence type="ECO:0000256" key="3">
    <source>
        <dbReference type="ARBA" id="ARBA00022801"/>
    </source>
</evidence>
<name>A0A8K0CV20_IGNLU</name>
<dbReference type="SMART" id="SM00020">
    <property type="entry name" value="Tryp_SPc"/>
    <property type="match status" value="1"/>
</dbReference>
<dbReference type="PANTHER" id="PTHR24252:SF7">
    <property type="entry name" value="HYALIN"/>
    <property type="match status" value="1"/>
</dbReference>
<keyword evidence="6" id="KW-0325">Glycoprotein</keyword>
<dbReference type="Pfam" id="PF00089">
    <property type="entry name" value="Trypsin"/>
    <property type="match status" value="1"/>
</dbReference>
<evidence type="ECO:0000259" key="9">
    <source>
        <dbReference type="PROSITE" id="PS50240"/>
    </source>
</evidence>
<proteinExistence type="inferred from homology"/>
<dbReference type="EMBL" id="VTPC01021883">
    <property type="protein sequence ID" value="KAF2891821.1"/>
    <property type="molecule type" value="Genomic_DNA"/>
</dbReference>
<dbReference type="SUPFAM" id="SSF50494">
    <property type="entry name" value="Trypsin-like serine proteases"/>
    <property type="match status" value="1"/>
</dbReference>
<evidence type="ECO:0000256" key="1">
    <source>
        <dbReference type="ARBA" id="ARBA00022670"/>
    </source>
</evidence>
<dbReference type="InterPro" id="IPR022700">
    <property type="entry name" value="CLIP"/>
</dbReference>
<feature type="non-terminal residue" evidence="11">
    <location>
        <position position="1"/>
    </location>
</feature>
<reference evidence="11" key="1">
    <citation type="submission" date="2019-08" db="EMBL/GenBank/DDBJ databases">
        <title>The genome of the North American firefly Photinus pyralis.</title>
        <authorList>
            <consortium name="Photinus pyralis genome working group"/>
            <person name="Fallon T.R."/>
            <person name="Sander Lower S.E."/>
            <person name="Weng J.-K."/>
        </authorList>
    </citation>
    <scope>NUCLEOTIDE SEQUENCE</scope>
    <source>
        <strain evidence="11">TRF0915ILg1</strain>
        <tissue evidence="11">Whole body</tissue>
    </source>
</reference>
<evidence type="ECO:0000256" key="7">
    <source>
        <dbReference type="ARBA" id="ARBA00024195"/>
    </source>
</evidence>
<gene>
    <name evidence="11" type="ORF">ILUMI_14352</name>
</gene>
<dbReference type="AlphaFoldDB" id="A0A8K0CV20"/>
<dbReference type="InterPro" id="IPR038565">
    <property type="entry name" value="CLIP_sf"/>
</dbReference>
<dbReference type="Pfam" id="PF12032">
    <property type="entry name" value="CLIP"/>
    <property type="match status" value="1"/>
</dbReference>
<sequence length="240" mass="26778">KPENCTTPNKEPADCISISKCQIMLDALQTRNKDAVDFAKNSQCGYDKEALVCCGSEAYPLRSNLLPDRSICGDQKGEIRIHGGNVTQIFEFPWMALLKYAFTDGSDAGFRCGGSLINNRYVLTAAHCVTLLTYLEMRLDGVRLGEWRISTATDCEEGKASSCTDPVVDLKIEEKMVHPQYTRRKGKNDIALVRLERNVEYTDFIQPICLPVSESPDLESGFKMIVAGWGATENSKYRKT</sequence>
<evidence type="ECO:0000256" key="5">
    <source>
        <dbReference type="ARBA" id="ARBA00023157"/>
    </source>
</evidence>
<feature type="domain" description="Peptidase S1" evidence="9">
    <location>
        <begin position="81"/>
        <end position="240"/>
    </location>
</feature>
<dbReference type="CDD" id="cd00190">
    <property type="entry name" value="Tryp_SPc"/>
    <property type="match status" value="1"/>
</dbReference>
<dbReference type="SMART" id="SM00680">
    <property type="entry name" value="CLIP"/>
    <property type="match status" value="1"/>
</dbReference>
<organism evidence="11 12">
    <name type="scientific">Ignelater luminosus</name>
    <name type="common">Cucubano</name>
    <name type="synonym">Pyrophorus luminosus</name>
    <dbReference type="NCBI Taxonomy" id="2038154"/>
    <lineage>
        <taxon>Eukaryota</taxon>
        <taxon>Metazoa</taxon>
        <taxon>Ecdysozoa</taxon>
        <taxon>Arthropoda</taxon>
        <taxon>Hexapoda</taxon>
        <taxon>Insecta</taxon>
        <taxon>Pterygota</taxon>
        <taxon>Neoptera</taxon>
        <taxon>Endopterygota</taxon>
        <taxon>Coleoptera</taxon>
        <taxon>Polyphaga</taxon>
        <taxon>Elateriformia</taxon>
        <taxon>Elateroidea</taxon>
        <taxon>Elateridae</taxon>
        <taxon>Agrypninae</taxon>
        <taxon>Pyrophorini</taxon>
        <taxon>Ignelater</taxon>
    </lineage>
</organism>
<dbReference type="OrthoDB" id="547031at2759"/>
<dbReference type="InterPro" id="IPR009003">
    <property type="entry name" value="Peptidase_S1_PA"/>
</dbReference>
<comment type="domain">
    <text evidence="8">The clip domain consists of 35-55 residues which are 'knitted' together usually by 3 conserved disulfide bonds forming a clip-like compact structure.</text>
</comment>
<dbReference type="FunFam" id="2.40.10.10:FF:000028">
    <property type="entry name" value="Serine protease easter"/>
    <property type="match status" value="1"/>
</dbReference>
<evidence type="ECO:0000313" key="12">
    <source>
        <dbReference type="Proteomes" id="UP000801492"/>
    </source>
</evidence>
<comment type="similarity">
    <text evidence="7 8">Belongs to the peptidase S1 family. CLIP subfamily.</text>
</comment>
<evidence type="ECO:0000256" key="4">
    <source>
        <dbReference type="ARBA" id="ARBA00022825"/>
    </source>
</evidence>
<keyword evidence="2" id="KW-0732">Signal</keyword>
<dbReference type="PANTHER" id="PTHR24252">
    <property type="entry name" value="ACROSIN-RELATED"/>
    <property type="match status" value="1"/>
</dbReference>
<feature type="domain" description="Clip" evidence="10">
    <location>
        <begin position="4"/>
        <end position="54"/>
    </location>
</feature>
<evidence type="ECO:0000259" key="10">
    <source>
        <dbReference type="PROSITE" id="PS51888"/>
    </source>
</evidence>